<comment type="subcellular location">
    <subcellularLocation>
        <location evidence="1">Membrane</location>
        <topology evidence="1">Multi-pass membrane protein</topology>
    </subcellularLocation>
</comment>
<dbReference type="InterPro" id="IPR007016">
    <property type="entry name" value="O-antigen_ligase-rel_domated"/>
</dbReference>
<keyword evidence="8" id="KW-1185">Reference proteome</keyword>
<dbReference type="PANTHER" id="PTHR37422">
    <property type="entry name" value="TEICHURONIC ACID BIOSYNTHESIS PROTEIN TUAE"/>
    <property type="match status" value="1"/>
</dbReference>
<accession>A0A2A9DZ49</accession>
<evidence type="ECO:0000256" key="4">
    <source>
        <dbReference type="ARBA" id="ARBA00023136"/>
    </source>
</evidence>
<evidence type="ECO:0000313" key="7">
    <source>
        <dbReference type="EMBL" id="PFG31874.1"/>
    </source>
</evidence>
<dbReference type="GO" id="GO:0016020">
    <property type="term" value="C:membrane"/>
    <property type="evidence" value="ECO:0007669"/>
    <property type="project" value="UniProtKB-SubCell"/>
</dbReference>
<feature type="transmembrane region" description="Helical" evidence="5">
    <location>
        <begin position="191"/>
        <end position="212"/>
    </location>
</feature>
<keyword evidence="2 5" id="KW-0812">Transmembrane</keyword>
<keyword evidence="3 5" id="KW-1133">Transmembrane helix</keyword>
<evidence type="ECO:0000256" key="5">
    <source>
        <dbReference type="SAM" id="Phobius"/>
    </source>
</evidence>
<organism evidence="7 8">
    <name type="scientific">Paramicrobacterium agarici</name>
    <dbReference type="NCBI Taxonomy" id="630514"/>
    <lineage>
        <taxon>Bacteria</taxon>
        <taxon>Bacillati</taxon>
        <taxon>Actinomycetota</taxon>
        <taxon>Actinomycetes</taxon>
        <taxon>Micrococcales</taxon>
        <taxon>Microbacteriaceae</taxon>
        <taxon>Paramicrobacterium</taxon>
    </lineage>
</organism>
<dbReference type="Proteomes" id="UP000221369">
    <property type="component" value="Unassembled WGS sequence"/>
</dbReference>
<dbReference type="GO" id="GO:0016874">
    <property type="term" value="F:ligase activity"/>
    <property type="evidence" value="ECO:0007669"/>
    <property type="project" value="UniProtKB-KW"/>
</dbReference>
<dbReference type="RefSeq" id="WP_098408827.1">
    <property type="nucleotide sequence ID" value="NZ_PDJE01000001.1"/>
</dbReference>
<comment type="caution">
    <text evidence="7">The sequence shown here is derived from an EMBL/GenBank/DDBJ whole genome shotgun (WGS) entry which is preliminary data.</text>
</comment>
<evidence type="ECO:0000256" key="2">
    <source>
        <dbReference type="ARBA" id="ARBA00022692"/>
    </source>
</evidence>
<proteinExistence type="predicted"/>
<keyword evidence="7" id="KW-0436">Ligase</keyword>
<dbReference type="AlphaFoldDB" id="A0A2A9DZ49"/>
<feature type="transmembrane region" description="Helical" evidence="5">
    <location>
        <begin position="218"/>
        <end position="251"/>
    </location>
</feature>
<name>A0A2A9DZ49_9MICO</name>
<feature type="transmembrane region" description="Helical" evidence="5">
    <location>
        <begin position="393"/>
        <end position="413"/>
    </location>
</feature>
<sequence>MSSPVVAPPATLSTKYRVTAAHGTFGLFVAFGGDGIRNLVGWPAYVVIVSAYTLITLVLIARARPVLSPRALPKALIAFLVYALVSVTWSAYAGATLLTYLGTFMCTVVGVYLALVFTWQQVLTRLANALKWVIGLSLAFELWVSVFVRDMVLPLSGGVYVGDDPPLLAYWSRNLLFEGGKIQGILGNSNLLSICALFAVIAIGIQLTIGSVRRSWGWFWMLLSVATFSLTRSSTIIVAALVAAAALLAVVIARRASRHGRTALYVTVAVVFAGIVTVILTFTDQLLALLGKSEDLTGRTEFWTRVINQASERPWFGWGYSSPWVPGQLPLDDPLVRHHVVQLHAHNAWLDVWLQLGVIGVVLFAAVIASLLWRSWFAAIDRPRFDLRDDRPYSALALLPLLFTVVLVVQSLAESRILIESDWVLVVLLSLKTKRQRAITEDGAT</sequence>
<dbReference type="Pfam" id="PF04932">
    <property type="entry name" value="Wzy_C"/>
    <property type="match status" value="1"/>
</dbReference>
<dbReference type="InterPro" id="IPR051533">
    <property type="entry name" value="WaaL-like"/>
</dbReference>
<feature type="transmembrane region" description="Helical" evidence="5">
    <location>
        <begin position="98"/>
        <end position="117"/>
    </location>
</feature>
<protein>
    <submittedName>
        <fullName evidence="7">O-antigen ligase</fullName>
    </submittedName>
</protein>
<feature type="transmembrane region" description="Helical" evidence="5">
    <location>
        <begin position="263"/>
        <end position="283"/>
    </location>
</feature>
<evidence type="ECO:0000256" key="3">
    <source>
        <dbReference type="ARBA" id="ARBA00022989"/>
    </source>
</evidence>
<feature type="domain" description="O-antigen ligase-related" evidence="6">
    <location>
        <begin position="221"/>
        <end position="365"/>
    </location>
</feature>
<keyword evidence="4 5" id="KW-0472">Membrane</keyword>
<feature type="transmembrane region" description="Helical" evidence="5">
    <location>
        <begin position="352"/>
        <end position="373"/>
    </location>
</feature>
<feature type="transmembrane region" description="Helical" evidence="5">
    <location>
        <begin position="75"/>
        <end position="92"/>
    </location>
</feature>
<gene>
    <name evidence="7" type="ORF">ATJ78_2856</name>
</gene>
<dbReference type="EMBL" id="PDJE01000001">
    <property type="protein sequence ID" value="PFG31874.1"/>
    <property type="molecule type" value="Genomic_DNA"/>
</dbReference>
<evidence type="ECO:0000259" key="6">
    <source>
        <dbReference type="Pfam" id="PF04932"/>
    </source>
</evidence>
<evidence type="ECO:0000313" key="8">
    <source>
        <dbReference type="Proteomes" id="UP000221369"/>
    </source>
</evidence>
<reference evidence="7 8" key="1">
    <citation type="submission" date="2017-10" db="EMBL/GenBank/DDBJ databases">
        <title>Sequencing the genomes of 1000 actinobacteria strains.</title>
        <authorList>
            <person name="Klenk H.-P."/>
        </authorList>
    </citation>
    <scope>NUCLEOTIDE SEQUENCE [LARGE SCALE GENOMIC DNA]</scope>
    <source>
        <strain evidence="7 8">DSM 21798</strain>
    </source>
</reference>
<evidence type="ECO:0000256" key="1">
    <source>
        <dbReference type="ARBA" id="ARBA00004141"/>
    </source>
</evidence>
<dbReference type="PANTHER" id="PTHR37422:SF13">
    <property type="entry name" value="LIPOPOLYSACCHARIDE BIOSYNTHESIS PROTEIN PA4999-RELATED"/>
    <property type="match status" value="1"/>
</dbReference>
<feature type="transmembrane region" description="Helical" evidence="5">
    <location>
        <begin position="42"/>
        <end position="63"/>
    </location>
</feature>